<evidence type="ECO:0000256" key="1">
    <source>
        <dbReference type="ARBA" id="ARBA00004123"/>
    </source>
</evidence>
<comment type="function">
    <text evidence="12">Acts as component of the MCM2-7 complex (MCM complex) which is the replicative helicase essential for 'once per cell cycle' DNA replication initiation and elongation in eukaryotic cells. The active ATPase sites in the MCM2-7 ring are formed through the interaction surfaces of two neighboring subunits such that a critical structure of a conserved arginine finger motif is provided in trans relative to the ATP-binding site of the Walker A box of the adjacent subunit. The six ATPase active sites, however, are likely to contribute differentially to the complex helicase activity.</text>
</comment>
<dbReference type="FunFam" id="2.20.28.10:FF:000003">
    <property type="entry name" value="DNA helicase"/>
    <property type="match status" value="1"/>
</dbReference>
<keyword evidence="3 12" id="KW-0235">DNA replication</keyword>
<reference evidence="15" key="1">
    <citation type="submission" date="2020-05" db="EMBL/GenBank/DDBJ databases">
        <title>Phylogenomic resolution of chytrid fungi.</title>
        <authorList>
            <person name="Stajich J.E."/>
            <person name="Amses K."/>
            <person name="Simmons R."/>
            <person name="Seto K."/>
            <person name="Myers J."/>
            <person name="Bonds A."/>
            <person name="Quandt C.A."/>
            <person name="Barry K."/>
            <person name="Liu P."/>
            <person name="Grigoriev I."/>
            <person name="Longcore J.E."/>
            <person name="James T.Y."/>
        </authorList>
    </citation>
    <scope>NUCLEOTIDE SEQUENCE</scope>
    <source>
        <strain evidence="15">PLAUS21</strain>
    </source>
</reference>
<dbReference type="Pfam" id="PF00493">
    <property type="entry name" value="MCM"/>
    <property type="match status" value="1"/>
</dbReference>
<dbReference type="PRINTS" id="PR01657">
    <property type="entry name" value="MCMFAMILY"/>
</dbReference>
<dbReference type="GO" id="GO:1990518">
    <property type="term" value="F:single-stranded 3'-5' DNA helicase activity"/>
    <property type="evidence" value="ECO:0007669"/>
    <property type="project" value="TreeGrafter"/>
</dbReference>
<dbReference type="SMART" id="SM00350">
    <property type="entry name" value="MCM"/>
    <property type="match status" value="1"/>
</dbReference>
<keyword evidence="7 11" id="KW-0067">ATP-binding</keyword>
<feature type="region of interest" description="Disordered" evidence="13">
    <location>
        <begin position="1"/>
        <end position="33"/>
    </location>
</feature>
<dbReference type="Gene3D" id="2.40.50.140">
    <property type="entry name" value="Nucleic acid-binding proteins"/>
    <property type="match status" value="1"/>
</dbReference>
<dbReference type="FunFam" id="3.40.50.300:FF:002469">
    <property type="entry name" value="Cell division control protein 21"/>
    <property type="match status" value="1"/>
</dbReference>
<dbReference type="Pfam" id="PF18263">
    <property type="entry name" value="WHD_MCM6"/>
    <property type="match status" value="1"/>
</dbReference>
<dbReference type="Pfam" id="PF17855">
    <property type="entry name" value="MCM_lid"/>
    <property type="match status" value="1"/>
</dbReference>
<dbReference type="Gene3D" id="2.20.28.10">
    <property type="match status" value="1"/>
</dbReference>
<dbReference type="InterPro" id="IPR033762">
    <property type="entry name" value="MCM_OB"/>
</dbReference>
<keyword evidence="8 11" id="KW-0238">DNA-binding</keyword>
<evidence type="ECO:0000256" key="2">
    <source>
        <dbReference type="ARBA" id="ARBA00008010"/>
    </source>
</evidence>
<comment type="catalytic activity">
    <reaction evidence="12">
        <text>ATP + H2O = ADP + phosphate + H(+)</text>
        <dbReference type="Rhea" id="RHEA:13065"/>
        <dbReference type="ChEBI" id="CHEBI:15377"/>
        <dbReference type="ChEBI" id="CHEBI:15378"/>
        <dbReference type="ChEBI" id="CHEBI:30616"/>
        <dbReference type="ChEBI" id="CHEBI:43474"/>
        <dbReference type="ChEBI" id="CHEBI:456216"/>
        <dbReference type="EC" id="3.6.4.12"/>
    </reaction>
</comment>
<dbReference type="Gene3D" id="3.30.1640.10">
    <property type="entry name" value="mini-chromosome maintenance (MCM) complex, chain A, domain 1"/>
    <property type="match status" value="1"/>
</dbReference>
<evidence type="ECO:0000256" key="3">
    <source>
        <dbReference type="ARBA" id="ARBA00022705"/>
    </source>
</evidence>
<dbReference type="GO" id="GO:0031261">
    <property type="term" value="C:DNA replication preinitiation complex"/>
    <property type="evidence" value="ECO:0007669"/>
    <property type="project" value="UniProtKB-ARBA"/>
</dbReference>
<dbReference type="PROSITE" id="PS50051">
    <property type="entry name" value="MCM_2"/>
    <property type="match status" value="1"/>
</dbReference>
<organism evidence="15 16">
    <name type="scientific">Boothiomyces macroporosus</name>
    <dbReference type="NCBI Taxonomy" id="261099"/>
    <lineage>
        <taxon>Eukaryota</taxon>
        <taxon>Fungi</taxon>
        <taxon>Fungi incertae sedis</taxon>
        <taxon>Chytridiomycota</taxon>
        <taxon>Chytridiomycota incertae sedis</taxon>
        <taxon>Chytridiomycetes</taxon>
        <taxon>Rhizophydiales</taxon>
        <taxon>Terramycetaceae</taxon>
        <taxon>Boothiomyces</taxon>
    </lineage>
</organism>
<evidence type="ECO:0000256" key="13">
    <source>
        <dbReference type="SAM" id="MobiDB-lite"/>
    </source>
</evidence>
<dbReference type="Gene3D" id="1.20.58.870">
    <property type="match status" value="1"/>
</dbReference>
<evidence type="ECO:0000256" key="8">
    <source>
        <dbReference type="ARBA" id="ARBA00023125"/>
    </source>
</evidence>
<dbReference type="GO" id="GO:0006270">
    <property type="term" value="P:DNA replication initiation"/>
    <property type="evidence" value="ECO:0007669"/>
    <property type="project" value="UniProtKB-UniRule"/>
</dbReference>
<evidence type="ECO:0000256" key="10">
    <source>
        <dbReference type="ARBA" id="ARBA00023306"/>
    </source>
</evidence>
<dbReference type="EC" id="3.6.4.12" evidence="12"/>
<dbReference type="CDD" id="cd17757">
    <property type="entry name" value="MCM6"/>
    <property type="match status" value="1"/>
</dbReference>
<gene>
    <name evidence="15" type="primary">MCM6</name>
    <name evidence="15" type="ORF">HK103_001196</name>
</gene>
<dbReference type="Pfam" id="PF17207">
    <property type="entry name" value="MCM_OB"/>
    <property type="match status" value="1"/>
</dbReference>
<evidence type="ECO:0000256" key="11">
    <source>
        <dbReference type="RuleBase" id="RU004070"/>
    </source>
</evidence>
<dbReference type="GO" id="GO:1902969">
    <property type="term" value="P:mitotic DNA replication"/>
    <property type="evidence" value="ECO:0007669"/>
    <property type="project" value="TreeGrafter"/>
</dbReference>
<protein>
    <recommendedName>
        <fullName evidence="12">DNA replication licensing factor MCM6</fullName>
        <ecNumber evidence="12">3.6.4.12</ecNumber>
    </recommendedName>
</protein>
<evidence type="ECO:0000256" key="4">
    <source>
        <dbReference type="ARBA" id="ARBA00022741"/>
    </source>
</evidence>
<dbReference type="GO" id="GO:0043596">
    <property type="term" value="C:nuclear replication fork"/>
    <property type="evidence" value="ECO:0007669"/>
    <property type="project" value="UniProtKB-ARBA"/>
</dbReference>
<evidence type="ECO:0000256" key="12">
    <source>
        <dbReference type="RuleBase" id="RU368064"/>
    </source>
</evidence>
<comment type="similarity">
    <text evidence="2 11">Belongs to the MCM family.</text>
</comment>
<dbReference type="InterPro" id="IPR027417">
    <property type="entry name" value="P-loop_NTPase"/>
</dbReference>
<feature type="domain" description="MCM C-terminal AAA(+) ATPase" evidence="14">
    <location>
        <begin position="371"/>
        <end position="568"/>
    </location>
</feature>
<dbReference type="InterPro" id="IPR031327">
    <property type="entry name" value="MCM"/>
</dbReference>
<dbReference type="PANTHER" id="PTHR11630:SF43">
    <property type="entry name" value="DNA REPLICATION LICENSING FACTOR MCM6"/>
    <property type="match status" value="1"/>
</dbReference>
<evidence type="ECO:0000256" key="9">
    <source>
        <dbReference type="ARBA" id="ARBA00023242"/>
    </source>
</evidence>
<accession>A0AAD5Y572</accession>
<dbReference type="InterPro" id="IPR041024">
    <property type="entry name" value="Mcm6_C"/>
</dbReference>
<name>A0AAD5Y572_9FUNG</name>
<dbReference type="PANTHER" id="PTHR11630">
    <property type="entry name" value="DNA REPLICATION LICENSING FACTOR MCM FAMILY MEMBER"/>
    <property type="match status" value="1"/>
</dbReference>
<dbReference type="InterPro" id="IPR001208">
    <property type="entry name" value="MCM_dom"/>
</dbReference>
<dbReference type="InterPro" id="IPR041562">
    <property type="entry name" value="MCM_lid"/>
</dbReference>
<keyword evidence="6 12" id="KW-0347">Helicase</keyword>
<dbReference type="Proteomes" id="UP001210925">
    <property type="component" value="Unassembled WGS sequence"/>
</dbReference>
<evidence type="ECO:0000256" key="6">
    <source>
        <dbReference type="ARBA" id="ARBA00022806"/>
    </source>
</evidence>
<dbReference type="GO" id="GO:0003697">
    <property type="term" value="F:single-stranded DNA binding"/>
    <property type="evidence" value="ECO:0007669"/>
    <property type="project" value="TreeGrafter"/>
</dbReference>
<dbReference type="InterPro" id="IPR027925">
    <property type="entry name" value="MCM_N"/>
</dbReference>
<dbReference type="PRINTS" id="PR01662">
    <property type="entry name" value="MCMPROTEIN6"/>
</dbReference>
<evidence type="ECO:0000313" key="15">
    <source>
        <dbReference type="EMBL" id="KAJ3260120.1"/>
    </source>
</evidence>
<dbReference type="GO" id="GO:0097373">
    <property type="term" value="C:MCM core complex"/>
    <property type="evidence" value="ECO:0007669"/>
    <property type="project" value="UniProtKB-ARBA"/>
</dbReference>
<keyword evidence="16" id="KW-1185">Reference proteome</keyword>
<dbReference type="InterPro" id="IPR012340">
    <property type="entry name" value="NA-bd_OB-fold"/>
</dbReference>
<keyword evidence="5 12" id="KW-0378">Hydrolase</keyword>
<dbReference type="SUPFAM" id="SSF50249">
    <property type="entry name" value="Nucleic acid-binding proteins"/>
    <property type="match status" value="1"/>
</dbReference>
<dbReference type="GO" id="GO:0006279">
    <property type="term" value="P:premeiotic DNA replication"/>
    <property type="evidence" value="ECO:0007669"/>
    <property type="project" value="UniProtKB-ARBA"/>
</dbReference>
<dbReference type="Gene3D" id="3.40.50.300">
    <property type="entry name" value="P-loop containing nucleotide triphosphate hydrolases"/>
    <property type="match status" value="1"/>
</dbReference>
<dbReference type="GO" id="GO:0000727">
    <property type="term" value="P:double-strand break repair via break-induced replication"/>
    <property type="evidence" value="ECO:0007669"/>
    <property type="project" value="TreeGrafter"/>
</dbReference>
<dbReference type="SUPFAM" id="SSF52540">
    <property type="entry name" value="P-loop containing nucleoside triphosphate hydrolases"/>
    <property type="match status" value="1"/>
</dbReference>
<dbReference type="InterPro" id="IPR008049">
    <property type="entry name" value="MCM6"/>
</dbReference>
<dbReference type="AlphaFoldDB" id="A0AAD5Y572"/>
<keyword evidence="10 12" id="KW-0131">Cell cycle</keyword>
<evidence type="ECO:0000313" key="16">
    <source>
        <dbReference type="Proteomes" id="UP001210925"/>
    </source>
</evidence>
<keyword evidence="4 11" id="KW-0547">Nucleotide-binding</keyword>
<dbReference type="GO" id="GO:0005524">
    <property type="term" value="F:ATP binding"/>
    <property type="evidence" value="ECO:0007669"/>
    <property type="project" value="UniProtKB-UniRule"/>
</dbReference>
<comment type="subunit">
    <text evidence="12">Component of the MCM2-7 complex.</text>
</comment>
<comment type="subcellular location">
    <subcellularLocation>
        <location evidence="1 12">Nucleus</location>
    </subcellularLocation>
</comment>
<dbReference type="Pfam" id="PF14551">
    <property type="entry name" value="MCM_N"/>
    <property type="match status" value="1"/>
</dbReference>
<dbReference type="GO" id="GO:0005656">
    <property type="term" value="C:nuclear pre-replicative complex"/>
    <property type="evidence" value="ECO:0007669"/>
    <property type="project" value="UniProtKB-ARBA"/>
</dbReference>
<evidence type="ECO:0000256" key="5">
    <source>
        <dbReference type="ARBA" id="ARBA00022801"/>
    </source>
</evidence>
<proteinExistence type="inferred from homology"/>
<dbReference type="GO" id="GO:0016787">
    <property type="term" value="F:hydrolase activity"/>
    <property type="evidence" value="ECO:0007669"/>
    <property type="project" value="UniProtKB-KW"/>
</dbReference>
<dbReference type="EMBL" id="JADGKB010000013">
    <property type="protein sequence ID" value="KAJ3260120.1"/>
    <property type="molecule type" value="Genomic_DNA"/>
</dbReference>
<comment type="caution">
    <text evidence="15">The sequence shown here is derived from an EMBL/GenBank/DDBJ whole genome shotgun (WGS) entry which is preliminary data.</text>
</comment>
<evidence type="ECO:0000256" key="7">
    <source>
        <dbReference type="ARBA" id="ARBA00022840"/>
    </source>
</evidence>
<sequence>MAQPSSALGPFSDFNPSSQAEEVGNAAITRRPRQNRNIAEIQRQVDETAEQVRKDFESFLQNFTDPETNTQLYVEQIMVLRKNNATTIYVDYSHLESYNDVLAEAIVYQYFRMEPFLRKAIQNLVRQYDPAYLNVSWTGNQDVEDPENLREFSLAWYGLKSENRTSQVRPELLFGTFECGECHSVIRDVQQEFYYTEPTTCMDVMCGNRTNFNLLTASSKFADWQKIRIQENANEVPSGAMPRSMDVILRGEGVERAKAGDKIRITGSPLVVPDVAQLIGNKVQIQRDAAGRRGQEGYGQDGISGLKALGVREMTYKLIFMATFIQQIDEKNALSALHDMEEDEDPHTAWLARLSASEKEQINQMKNDRRIYQKLASSISPHIYGKLGFIVGHEDIKKGILLQLLGGVHKSTHEGINLRGDINVCIVGDPSTAKSQFLKYIAGFMPRAIYTSGKASSAAGLTATVSKDEETGEMTIEAGALMLADNIAIHEAMEQQTISITKAGIQATLNARTSILAAANPIHGRYDKKLSLKQNIAMSPPIMSRFDLFFVILDECHEQTDYCIAQHIINFHRFREEGVEPDFSTEQLKLYLTFARGLKPKMTEEAREFLVTQYRNLRQADATGVSRSSYRITVRQLESMVRLSEALAKLHASDEVLIRHVTEAAYLLKTSIVHVEQDAVSLEEEVEQNDQMNVDDIPGTQDLPVETTAPKQKISISAEDYQKIVQSIILRIKNQERLTGVAGMTKSAIITWFLEKEEQAGNIEDEESFNRQKKTIKSVISRLVKQERVLLEMRDTTRLDDEEAEDSGEGAVLVISPAYLDINE</sequence>
<keyword evidence="9" id="KW-0539">Nucleus</keyword>
<dbReference type="GO" id="GO:0042555">
    <property type="term" value="C:MCM complex"/>
    <property type="evidence" value="ECO:0007669"/>
    <property type="project" value="UniProtKB-UniRule"/>
</dbReference>
<evidence type="ECO:0000259" key="14">
    <source>
        <dbReference type="PROSITE" id="PS50051"/>
    </source>
</evidence>